<name>A0A538S6G1_UNCEI</name>
<dbReference type="InterPro" id="IPR003715">
    <property type="entry name" value="Poly_export_N"/>
</dbReference>
<dbReference type="EMBL" id="VBOS01000560">
    <property type="protein sequence ID" value="TMQ46950.1"/>
    <property type="molecule type" value="Genomic_DNA"/>
</dbReference>
<dbReference type="PANTHER" id="PTHR33619">
    <property type="entry name" value="POLYSACCHARIDE EXPORT PROTEIN GFCE-RELATED"/>
    <property type="match status" value="1"/>
</dbReference>
<evidence type="ECO:0000259" key="3">
    <source>
        <dbReference type="Pfam" id="PF02563"/>
    </source>
</evidence>
<keyword evidence="1 2" id="KW-0732">Signal</keyword>
<reference evidence="5 6" key="1">
    <citation type="journal article" date="2019" name="Nat. Microbiol.">
        <title>Mediterranean grassland soil C-N compound turnover is dependent on rainfall and depth, and is mediated by genomically divergent microorganisms.</title>
        <authorList>
            <person name="Diamond S."/>
            <person name="Andeer P.F."/>
            <person name="Li Z."/>
            <person name="Crits-Christoph A."/>
            <person name="Burstein D."/>
            <person name="Anantharaman K."/>
            <person name="Lane K.R."/>
            <person name="Thomas B.C."/>
            <person name="Pan C."/>
            <person name="Northen T.R."/>
            <person name="Banfield J.F."/>
        </authorList>
    </citation>
    <scope>NUCLEOTIDE SEQUENCE [LARGE SCALE GENOMIC DNA]</scope>
    <source>
        <strain evidence="5">WS_2</strain>
    </source>
</reference>
<dbReference type="Pfam" id="PF02563">
    <property type="entry name" value="Poly_export"/>
    <property type="match status" value="1"/>
</dbReference>
<accession>A0A538S6G1</accession>
<dbReference type="InterPro" id="IPR019554">
    <property type="entry name" value="Soluble_ligand-bd"/>
</dbReference>
<feature type="domain" description="Soluble ligand binding" evidence="4">
    <location>
        <begin position="111"/>
        <end position="155"/>
    </location>
</feature>
<dbReference type="Pfam" id="PF10531">
    <property type="entry name" value="SLBB"/>
    <property type="match status" value="1"/>
</dbReference>
<protein>
    <submittedName>
        <fullName evidence="5">Uncharacterized protein</fullName>
    </submittedName>
</protein>
<dbReference type="InterPro" id="IPR049712">
    <property type="entry name" value="Poly_export"/>
</dbReference>
<dbReference type="GO" id="GO:0015159">
    <property type="term" value="F:polysaccharide transmembrane transporter activity"/>
    <property type="evidence" value="ECO:0007669"/>
    <property type="project" value="InterPro"/>
</dbReference>
<feature type="chain" id="PRO_5021982677" evidence="2">
    <location>
        <begin position="27"/>
        <end position="193"/>
    </location>
</feature>
<organism evidence="5 6">
    <name type="scientific">Eiseniibacteriota bacterium</name>
    <dbReference type="NCBI Taxonomy" id="2212470"/>
    <lineage>
        <taxon>Bacteria</taxon>
        <taxon>Candidatus Eiseniibacteriota</taxon>
    </lineage>
</organism>
<gene>
    <name evidence="5" type="ORF">E6K72_14465</name>
</gene>
<sequence length="193" mass="20173">MSMRSGIAVAVGLAVAALLSAPGALRSDDLPYHVGTGDLLHITIYAGGDKQDEFDVEVGMDGTISCPLAGQVRLEGMAAPGIASKLRGILARDFYVDPDVLVSVKEYGGRIYVLGEVKNAGVYSLKVAPTALSACVLAGGFTNFAAPRHGKVTRLLDGKPKVIGIDLVKAGQGRGEDLALLAGDRIEVPRRRF</sequence>
<dbReference type="Proteomes" id="UP000317716">
    <property type="component" value="Unassembled WGS sequence"/>
</dbReference>
<evidence type="ECO:0000256" key="2">
    <source>
        <dbReference type="SAM" id="SignalP"/>
    </source>
</evidence>
<evidence type="ECO:0000313" key="6">
    <source>
        <dbReference type="Proteomes" id="UP000317716"/>
    </source>
</evidence>
<feature type="domain" description="Polysaccharide export protein N-terminal" evidence="3">
    <location>
        <begin position="31"/>
        <end position="105"/>
    </location>
</feature>
<dbReference type="AlphaFoldDB" id="A0A538S6G1"/>
<evidence type="ECO:0000259" key="4">
    <source>
        <dbReference type="Pfam" id="PF10531"/>
    </source>
</evidence>
<dbReference type="Gene3D" id="3.10.560.10">
    <property type="entry name" value="Outer membrane lipoprotein wza domain like"/>
    <property type="match status" value="1"/>
</dbReference>
<proteinExistence type="predicted"/>
<dbReference type="PANTHER" id="PTHR33619:SF3">
    <property type="entry name" value="POLYSACCHARIDE EXPORT PROTEIN GFCE-RELATED"/>
    <property type="match status" value="1"/>
</dbReference>
<evidence type="ECO:0000313" key="5">
    <source>
        <dbReference type="EMBL" id="TMQ46950.1"/>
    </source>
</evidence>
<evidence type="ECO:0000256" key="1">
    <source>
        <dbReference type="ARBA" id="ARBA00022729"/>
    </source>
</evidence>
<dbReference type="Gene3D" id="3.30.1950.10">
    <property type="entry name" value="wza like domain"/>
    <property type="match status" value="1"/>
</dbReference>
<comment type="caution">
    <text evidence="5">The sequence shown here is derived from an EMBL/GenBank/DDBJ whole genome shotgun (WGS) entry which is preliminary data.</text>
</comment>
<feature type="signal peptide" evidence="2">
    <location>
        <begin position="1"/>
        <end position="26"/>
    </location>
</feature>